<feature type="signal peptide" evidence="5">
    <location>
        <begin position="1"/>
        <end position="21"/>
    </location>
</feature>
<dbReference type="GO" id="GO:0048010">
    <property type="term" value="P:vascular endothelial growth factor receptor signaling pathway"/>
    <property type="evidence" value="ECO:0007669"/>
    <property type="project" value="TreeGrafter"/>
</dbReference>
<evidence type="ECO:0000259" key="6">
    <source>
        <dbReference type="PROSITE" id="PS50278"/>
    </source>
</evidence>
<comment type="similarity">
    <text evidence="3">Belongs to the PDGF/VEGF growth factor family.</text>
</comment>
<dbReference type="OrthoDB" id="6370328at2759"/>
<accession>A0A665WTE8</accession>
<dbReference type="GO" id="GO:0001666">
    <property type="term" value="P:response to hypoxia"/>
    <property type="evidence" value="ECO:0007669"/>
    <property type="project" value="TreeGrafter"/>
</dbReference>
<evidence type="ECO:0000256" key="5">
    <source>
        <dbReference type="SAM" id="SignalP"/>
    </source>
</evidence>
<keyword evidence="2" id="KW-1015">Disulfide bond</keyword>
<evidence type="ECO:0000256" key="2">
    <source>
        <dbReference type="ARBA" id="ARBA00023157"/>
    </source>
</evidence>
<dbReference type="GO" id="GO:0002040">
    <property type="term" value="P:sprouting angiogenesis"/>
    <property type="evidence" value="ECO:0007669"/>
    <property type="project" value="TreeGrafter"/>
</dbReference>
<dbReference type="SUPFAM" id="SSF57501">
    <property type="entry name" value="Cystine-knot cytokines"/>
    <property type="match status" value="1"/>
</dbReference>
<dbReference type="GO" id="GO:0038084">
    <property type="term" value="P:vascular endothelial growth factor signaling pathway"/>
    <property type="evidence" value="ECO:0007669"/>
    <property type="project" value="TreeGrafter"/>
</dbReference>
<protein>
    <submittedName>
        <fullName evidence="7">Snake venom vascular endothelial growth factor toxin HF-like</fullName>
    </submittedName>
</protein>
<dbReference type="Ensembl" id="ENSENLT00000048405.1">
    <property type="protein sequence ID" value="ENSENLP00000047266.1"/>
    <property type="gene ID" value="ENSENLG00000020008.1"/>
</dbReference>
<dbReference type="GO" id="GO:0050930">
    <property type="term" value="P:induction of positive chemotaxis"/>
    <property type="evidence" value="ECO:0007669"/>
    <property type="project" value="TreeGrafter"/>
</dbReference>
<dbReference type="OMA" id="CHPMEQL"/>
<evidence type="ECO:0000256" key="1">
    <source>
        <dbReference type="ARBA" id="ARBA00023030"/>
    </source>
</evidence>
<feature type="chain" id="PRO_5025609836" evidence="5">
    <location>
        <begin position="22"/>
        <end position="169"/>
    </location>
</feature>
<dbReference type="SMART" id="SM00141">
    <property type="entry name" value="PDGF"/>
    <property type="match status" value="1"/>
</dbReference>
<dbReference type="PANTHER" id="PTHR12025:SF9">
    <property type="entry name" value="PLACENTA GROWTH FACTOR"/>
    <property type="match status" value="1"/>
</dbReference>
<dbReference type="InterPro" id="IPR029034">
    <property type="entry name" value="Cystine-knot_cytokine"/>
</dbReference>
<dbReference type="GO" id="GO:0001938">
    <property type="term" value="P:positive regulation of endothelial cell proliferation"/>
    <property type="evidence" value="ECO:0007669"/>
    <property type="project" value="TreeGrafter"/>
</dbReference>
<sequence length="169" mass="18709">MRNFSGISHLLLVLVVQLVPAQISPRAGDGPPKGMMFQEVLAKSMCHPMEQLVDVEQELPGEVGYIYVPACVPLKRCAGCCGDDNLECHPVLEHNITVQMLKIAPMTSSTNVQLTFVEHQSCECRLRQTLLKNKSSSESIKNKPRGRKHKKTANGCGKCQFPQNKINIP</sequence>
<feature type="domain" description="Platelet-derived growth factor (PDGF) family profile" evidence="6">
    <location>
        <begin position="33"/>
        <end position="129"/>
    </location>
</feature>
<dbReference type="PANTHER" id="PTHR12025">
    <property type="entry name" value="VASCULAR ENDOTHELIAL GROWTH FACTOR"/>
    <property type="match status" value="1"/>
</dbReference>
<dbReference type="GO" id="GO:0042056">
    <property type="term" value="F:chemoattractant activity"/>
    <property type="evidence" value="ECO:0007669"/>
    <property type="project" value="TreeGrafter"/>
</dbReference>
<dbReference type="InParanoid" id="A0A665WTE8"/>
<reference evidence="7" key="1">
    <citation type="submission" date="2021-04" db="EMBL/GenBank/DDBJ databases">
        <authorList>
            <consortium name="Wellcome Sanger Institute Data Sharing"/>
        </authorList>
    </citation>
    <scope>NUCLEOTIDE SEQUENCE [LARGE SCALE GENOMIC DNA]</scope>
</reference>
<evidence type="ECO:0000313" key="8">
    <source>
        <dbReference type="Proteomes" id="UP000472264"/>
    </source>
</evidence>
<keyword evidence="8" id="KW-1185">Reference proteome</keyword>
<evidence type="ECO:0000256" key="3">
    <source>
        <dbReference type="RuleBase" id="RU003818"/>
    </source>
</evidence>
<gene>
    <name evidence="7" type="primary">LOC115038033</name>
</gene>
<evidence type="ECO:0000256" key="4">
    <source>
        <dbReference type="SAM" id="MobiDB-lite"/>
    </source>
</evidence>
<dbReference type="Pfam" id="PF00341">
    <property type="entry name" value="PDGF"/>
    <property type="match status" value="1"/>
</dbReference>
<dbReference type="CDD" id="cd00135">
    <property type="entry name" value="PDGF"/>
    <property type="match status" value="1"/>
</dbReference>
<feature type="region of interest" description="Disordered" evidence="4">
    <location>
        <begin position="134"/>
        <end position="153"/>
    </location>
</feature>
<dbReference type="Proteomes" id="UP000472264">
    <property type="component" value="Chromosome 24"/>
</dbReference>
<organism evidence="7 8">
    <name type="scientific">Echeneis naucrates</name>
    <name type="common">Live sharksucker</name>
    <dbReference type="NCBI Taxonomy" id="173247"/>
    <lineage>
        <taxon>Eukaryota</taxon>
        <taxon>Metazoa</taxon>
        <taxon>Chordata</taxon>
        <taxon>Craniata</taxon>
        <taxon>Vertebrata</taxon>
        <taxon>Euteleostomi</taxon>
        <taxon>Actinopterygii</taxon>
        <taxon>Neopterygii</taxon>
        <taxon>Teleostei</taxon>
        <taxon>Neoteleostei</taxon>
        <taxon>Acanthomorphata</taxon>
        <taxon>Carangaria</taxon>
        <taxon>Carangiformes</taxon>
        <taxon>Echeneidae</taxon>
        <taxon>Echeneis</taxon>
    </lineage>
</organism>
<dbReference type="GO" id="GO:0060754">
    <property type="term" value="P:positive regulation of mast cell chemotaxis"/>
    <property type="evidence" value="ECO:0007669"/>
    <property type="project" value="TreeGrafter"/>
</dbReference>
<reference evidence="7" key="2">
    <citation type="submission" date="2025-08" db="UniProtKB">
        <authorList>
            <consortium name="Ensembl"/>
        </authorList>
    </citation>
    <scope>IDENTIFICATION</scope>
</reference>
<dbReference type="GO" id="GO:0008083">
    <property type="term" value="F:growth factor activity"/>
    <property type="evidence" value="ECO:0007669"/>
    <property type="project" value="UniProtKB-KW"/>
</dbReference>
<name>A0A665WTE8_ECHNA</name>
<dbReference type="GeneID" id="115038033"/>
<evidence type="ECO:0000313" key="7">
    <source>
        <dbReference type="Ensembl" id="ENSENLP00000047266.1"/>
    </source>
</evidence>
<dbReference type="InterPro" id="IPR000072">
    <property type="entry name" value="PDGF/VEGF_dom"/>
</dbReference>
<proteinExistence type="inferred from homology"/>
<dbReference type="InterPro" id="IPR050507">
    <property type="entry name" value="PDGF/VEGF_growth_factor"/>
</dbReference>
<keyword evidence="5" id="KW-0732">Signal</keyword>
<dbReference type="GO" id="GO:0005615">
    <property type="term" value="C:extracellular space"/>
    <property type="evidence" value="ECO:0007669"/>
    <property type="project" value="TreeGrafter"/>
</dbReference>
<dbReference type="RefSeq" id="XP_029352709.1">
    <property type="nucleotide sequence ID" value="XM_029496849.1"/>
</dbReference>
<dbReference type="GO" id="GO:0016020">
    <property type="term" value="C:membrane"/>
    <property type="evidence" value="ECO:0007669"/>
    <property type="project" value="InterPro"/>
</dbReference>
<dbReference type="GO" id="GO:0045766">
    <property type="term" value="P:positive regulation of angiogenesis"/>
    <property type="evidence" value="ECO:0007669"/>
    <property type="project" value="TreeGrafter"/>
</dbReference>
<reference evidence="7" key="3">
    <citation type="submission" date="2025-09" db="UniProtKB">
        <authorList>
            <consortium name="Ensembl"/>
        </authorList>
    </citation>
    <scope>IDENTIFICATION</scope>
</reference>
<keyword evidence="1 3" id="KW-0339">Growth factor</keyword>
<dbReference type="PROSITE" id="PS50278">
    <property type="entry name" value="PDGF_2"/>
    <property type="match status" value="1"/>
</dbReference>
<dbReference type="Gene3D" id="2.10.90.10">
    <property type="entry name" value="Cystine-knot cytokines"/>
    <property type="match status" value="1"/>
</dbReference>
<dbReference type="GO" id="GO:0005172">
    <property type="term" value="F:vascular endothelial growth factor receptor binding"/>
    <property type="evidence" value="ECO:0007669"/>
    <property type="project" value="TreeGrafter"/>
</dbReference>
<dbReference type="AlphaFoldDB" id="A0A665WTE8"/>
<feature type="compositionally biased region" description="Basic residues" evidence="4">
    <location>
        <begin position="142"/>
        <end position="152"/>
    </location>
</feature>